<keyword evidence="3" id="KW-1185">Reference proteome</keyword>
<comment type="caution">
    <text evidence="2">The sequence shown here is derived from an EMBL/GenBank/DDBJ whole genome shotgun (WGS) entry which is preliminary data.</text>
</comment>
<evidence type="ECO:0000256" key="1">
    <source>
        <dbReference type="SAM" id="MobiDB-lite"/>
    </source>
</evidence>
<evidence type="ECO:0000313" key="2">
    <source>
        <dbReference type="EMBL" id="TNU73645.1"/>
    </source>
</evidence>
<feature type="compositionally biased region" description="Basic and acidic residues" evidence="1">
    <location>
        <begin position="1471"/>
        <end position="1493"/>
    </location>
</feature>
<dbReference type="EMBL" id="VENP01000037">
    <property type="protein sequence ID" value="TNU73645.1"/>
    <property type="molecule type" value="Genomic_DNA"/>
</dbReference>
<gene>
    <name evidence="2" type="ORF">FH969_10260</name>
</gene>
<feature type="compositionally biased region" description="Gly residues" evidence="1">
    <location>
        <begin position="1242"/>
        <end position="1255"/>
    </location>
</feature>
<proteinExistence type="predicted"/>
<evidence type="ECO:0000313" key="3">
    <source>
        <dbReference type="Proteomes" id="UP000313849"/>
    </source>
</evidence>
<feature type="compositionally biased region" description="Acidic residues" evidence="1">
    <location>
        <begin position="1273"/>
        <end position="1282"/>
    </location>
</feature>
<accession>A0A5C5BCE7</accession>
<dbReference type="Proteomes" id="UP000313849">
    <property type="component" value="Unassembled WGS sequence"/>
</dbReference>
<sequence length="1493" mass="156812">MADATLDLSAAHPGGMAQLLAGRPTALGNLVREPSALAHARRRARVVLARAAEHRHQYGVTATTAALGVIAWSEPGEDGARVDVRAPVFLRPVALEMADGDLEPTLTLGGRAQLNPVVEHALLHAGLDPAVLVAPVLEGSSDLREALDGIRDAAVGALEEPEVSELIVVGSFAHPGQLLADDLAGGWLAGHDVVAALAGDRDAIRALAVEPPPALTRDRDPGTERGVGDLDLAQQRVLDTVASGLSVVVDAPPGTPTTETVAAIVADAAASGRTVLHVPGTRRAGESLVARMIELGLDGMVLDAADGPAQGPSAGGLLVARLGADLPTVDKVGIGAQRAELTRLRAALTARVDAWHTRHHQLGVSPYDALQALAELTARRPAPRSQVRLSYATLGRLTGRALEDARGELARAAALGAFQVRRSDSPWFGVRLADADQARACVASVQRLAARTLPALRQKIAVATTQTGLEPARDLETWVEQLRMLQGVRAALDVFQPTIFERSAADLVAATAPRSERDAYDEMPAAVRRRLRKQAKDLLRPGRHVTDLHAELVAVQEQREVWQVHCTAGGWPRLPDSMSELIGATEEVTAAISELDAPLRNTVGDGSVPLEHLHLDDLSDHLLSLAEDESVARALPERTDAVARLVDLGLADLLDDLADRRVPLELVTAELDLAWWTSALEHVIASEPALRGASSYAQDVERLRELDRRQVDSLVPPVALATAQALRTVAVAHKATAREVFRLADAARRGIAPLDLRRFRAEYAPVGAQVVPCWSVPAMLVPQLLERPGAEPDGPPVDLVVLDSVQNLATEQAVSAIARARQVVLVGDVRRGGTGLVADLAAVLPRVELDGSRTDRDEFLTAFLAAHGYEGAVVEVPSPPGPTAIRLDLVEGRALAAHGGVVDSVPAEVEHVVDVVIDHALSRPTESLAVIALNPRHAMRIREAVAAAVTGSPAVAGFFDTGRLEPFQVVDVEQAAGMRRDAVVLAVGYGKTPHGRVIHQFGAVSSARGVSLLVDALEACRRRLVVTSCLAPSELDSTRLRSAGSRMLSDLLQFAAAGGEYGVPPAEREGHPAPLLVDLADRLWKLGLDVVADYGPPRGVRIPLAVGHPSLPGTFQVAVLTDTDDYVMTGSLRARDRYWVERLERRGWAVVVLSSLDVFLDPAAAAQRVLDAVTARVRDALAAPTRTAASAPPVLQVDEDGADDADEPVGLGGVEAGRRGGGDRGTDAGGGESAGSDVGDRAGAGSGGPADGAGAGEALVDVTRLDGAAEAVDPAETEDEASEAPPRQGERPDVFAGLPMGAYSVRELDALAAWIMSDGLGRDDAELAAQLRAELAVPRGAARADEIIGEVVERTLRPRPEEPAADDHDDVGDTAAERETRYSAGPETAEMIVRFSDDDAADDDAASADSTAADARGGDSADSTAADARGGDSADARGGTEPGATAQRASAAARPPAPAVLPSKAWEDEDRAWGDRGGDDEDRLRRERPPHWG</sequence>
<reference evidence="2 3" key="1">
    <citation type="submission" date="2019-06" db="EMBL/GenBank/DDBJ databases">
        <title>Draft genome sequence of Miniimonas arenae KCTC 19750T isolated from sea sand.</title>
        <authorList>
            <person name="Park S.-J."/>
        </authorList>
    </citation>
    <scope>NUCLEOTIDE SEQUENCE [LARGE SCALE GENOMIC DNA]</scope>
    <source>
        <strain evidence="2 3">KCTC 19750</strain>
    </source>
</reference>
<dbReference type="OrthoDB" id="9757917at2"/>
<feature type="compositionally biased region" description="Low complexity" evidence="1">
    <location>
        <begin position="1407"/>
        <end position="1428"/>
    </location>
</feature>
<organism evidence="2 3">
    <name type="scientific">Miniimonas arenae</name>
    <dbReference type="NCBI Taxonomy" id="676201"/>
    <lineage>
        <taxon>Bacteria</taxon>
        <taxon>Bacillati</taxon>
        <taxon>Actinomycetota</taxon>
        <taxon>Actinomycetes</taxon>
        <taxon>Micrococcales</taxon>
        <taxon>Beutenbergiaceae</taxon>
        <taxon>Miniimonas</taxon>
    </lineage>
</organism>
<feature type="compositionally biased region" description="Basic and acidic residues" evidence="1">
    <location>
        <begin position="1216"/>
        <end position="1226"/>
    </location>
</feature>
<feature type="region of interest" description="Disordered" evidence="1">
    <location>
        <begin position="1185"/>
        <end position="1255"/>
    </location>
</feature>
<feature type="region of interest" description="Disordered" evidence="1">
    <location>
        <begin position="1270"/>
        <end position="1294"/>
    </location>
</feature>
<evidence type="ECO:0008006" key="4">
    <source>
        <dbReference type="Google" id="ProtNLM"/>
    </source>
</evidence>
<protein>
    <recommendedName>
        <fullName evidence="4">DNA helicase</fullName>
    </recommendedName>
</protein>
<feature type="compositionally biased region" description="Basic and acidic residues" evidence="1">
    <location>
        <begin position="1352"/>
        <end position="1366"/>
    </location>
</feature>
<feature type="region of interest" description="Disordered" evidence="1">
    <location>
        <begin position="1352"/>
        <end position="1493"/>
    </location>
</feature>
<name>A0A5C5BCE7_9MICO</name>
<feature type="compositionally biased region" description="Acidic residues" evidence="1">
    <location>
        <begin position="1197"/>
        <end position="1207"/>
    </location>
</feature>
<feature type="compositionally biased region" description="Low complexity" evidence="1">
    <location>
        <begin position="1436"/>
        <end position="1454"/>
    </location>
</feature>